<dbReference type="PANTHER" id="PTHR30250">
    <property type="entry name" value="PST FAMILY PREDICTED COLANIC ACID TRANSPORTER"/>
    <property type="match status" value="1"/>
</dbReference>
<reference evidence="7 8" key="1">
    <citation type="submission" date="2023-07" db="EMBL/GenBank/DDBJ databases">
        <title>Sorghum-associated microbial communities from plants grown in Nebraska, USA.</title>
        <authorList>
            <person name="Schachtman D."/>
        </authorList>
    </citation>
    <scope>NUCLEOTIDE SEQUENCE [LARGE SCALE GENOMIC DNA]</scope>
    <source>
        <strain evidence="7 8">4138</strain>
    </source>
</reference>
<gene>
    <name evidence="7" type="ORF">J2W69_000188</name>
</gene>
<evidence type="ECO:0000313" key="8">
    <source>
        <dbReference type="Proteomes" id="UP001257909"/>
    </source>
</evidence>
<feature type="transmembrane region" description="Helical" evidence="6">
    <location>
        <begin position="322"/>
        <end position="344"/>
    </location>
</feature>
<feature type="transmembrane region" description="Helical" evidence="6">
    <location>
        <begin position="193"/>
        <end position="217"/>
    </location>
</feature>
<sequence length="441" mass="50077">MGIDQVSLSNVRSNNYFTQLKVSALYKVVAIAASFIALPIMLKYLGPERFGIWTTMLTLLTWVMLFDLGIGNGLKNKVSESIAKDNSNYAAEYISTAYILIGVISFILFASFLIAAIWLPWQSIFNTQFVSEADLKSSVITLSFFIFFNFWISLINQIYHGLQKSSVVVVGQCMSNSFALVVIFILYNFTDPSILLIVYGYGFALVLTNVVLSLFLFKRYPQLIPTGRKFDRNKIKPLLSLGIKFFIIQLAVLVIFMTDKILITQLLGPEHVTPYEVLFKLFSIITILHGMILVPLWPAYSDAYNRGEFDWIRRNIKQQLKIAFFLFICTFLMAALGPIIVSIWTDDLVSVSPRLYYLFALFIAFTIWSNVFAYFVNAVNKLNLQLFTAVIAAIVNVPISVYFVRVLDMGLEGILLATIISLSFFSFLGPIQVYRILARKR</sequence>
<feature type="transmembrane region" description="Helical" evidence="6">
    <location>
        <begin position="356"/>
        <end position="379"/>
    </location>
</feature>
<feature type="transmembrane region" description="Helical" evidence="6">
    <location>
        <begin position="139"/>
        <end position="159"/>
    </location>
</feature>
<evidence type="ECO:0000256" key="5">
    <source>
        <dbReference type="ARBA" id="ARBA00023136"/>
    </source>
</evidence>
<evidence type="ECO:0000256" key="2">
    <source>
        <dbReference type="ARBA" id="ARBA00022475"/>
    </source>
</evidence>
<accession>A0ABU1VV84</accession>
<comment type="subcellular location">
    <subcellularLocation>
        <location evidence="1">Cell membrane</location>
        <topology evidence="1">Multi-pass membrane protein</topology>
    </subcellularLocation>
</comment>
<evidence type="ECO:0000256" key="3">
    <source>
        <dbReference type="ARBA" id="ARBA00022692"/>
    </source>
</evidence>
<dbReference type="RefSeq" id="WP_310273665.1">
    <property type="nucleotide sequence ID" value="NZ_JAVDWR010000001.1"/>
</dbReference>
<keyword evidence="5 6" id="KW-0472">Membrane</keyword>
<feature type="transmembrane region" description="Helical" evidence="6">
    <location>
        <begin position="386"/>
        <end position="407"/>
    </location>
</feature>
<feature type="transmembrane region" description="Helical" evidence="6">
    <location>
        <begin position="50"/>
        <end position="74"/>
    </location>
</feature>
<dbReference type="InterPro" id="IPR050833">
    <property type="entry name" value="Poly_Biosynth_Transport"/>
</dbReference>
<feature type="transmembrane region" description="Helical" evidence="6">
    <location>
        <begin position="277"/>
        <end position="301"/>
    </location>
</feature>
<name>A0ABU1VV84_9GAMM</name>
<evidence type="ECO:0000256" key="1">
    <source>
        <dbReference type="ARBA" id="ARBA00004651"/>
    </source>
</evidence>
<dbReference type="Pfam" id="PF01943">
    <property type="entry name" value="Polysacc_synt"/>
    <property type="match status" value="1"/>
</dbReference>
<organism evidence="7 8">
    <name type="scientific">Rheinheimera soli</name>
    <dbReference type="NCBI Taxonomy" id="443616"/>
    <lineage>
        <taxon>Bacteria</taxon>
        <taxon>Pseudomonadati</taxon>
        <taxon>Pseudomonadota</taxon>
        <taxon>Gammaproteobacteria</taxon>
        <taxon>Chromatiales</taxon>
        <taxon>Chromatiaceae</taxon>
        <taxon>Rheinheimera</taxon>
    </lineage>
</organism>
<protein>
    <submittedName>
        <fullName evidence="7">O-antigen/teichoic acid export membrane protein</fullName>
    </submittedName>
</protein>
<evidence type="ECO:0000256" key="4">
    <source>
        <dbReference type="ARBA" id="ARBA00022989"/>
    </source>
</evidence>
<dbReference type="PANTHER" id="PTHR30250:SF11">
    <property type="entry name" value="O-ANTIGEN TRANSPORTER-RELATED"/>
    <property type="match status" value="1"/>
</dbReference>
<feature type="transmembrane region" description="Helical" evidence="6">
    <location>
        <begin position="166"/>
        <end position="187"/>
    </location>
</feature>
<feature type="transmembrane region" description="Helical" evidence="6">
    <location>
        <begin position="238"/>
        <end position="257"/>
    </location>
</feature>
<dbReference type="EMBL" id="JAVDWR010000001">
    <property type="protein sequence ID" value="MDR7119273.1"/>
    <property type="molecule type" value="Genomic_DNA"/>
</dbReference>
<feature type="transmembrane region" description="Helical" evidence="6">
    <location>
        <begin position="24"/>
        <end position="44"/>
    </location>
</feature>
<dbReference type="InterPro" id="IPR002797">
    <property type="entry name" value="Polysacc_synth"/>
</dbReference>
<keyword evidence="8" id="KW-1185">Reference proteome</keyword>
<dbReference type="Proteomes" id="UP001257909">
    <property type="component" value="Unassembled WGS sequence"/>
</dbReference>
<evidence type="ECO:0000313" key="7">
    <source>
        <dbReference type="EMBL" id="MDR7119273.1"/>
    </source>
</evidence>
<feature type="transmembrane region" description="Helical" evidence="6">
    <location>
        <begin position="95"/>
        <end position="119"/>
    </location>
</feature>
<keyword evidence="3 6" id="KW-0812">Transmembrane</keyword>
<proteinExistence type="predicted"/>
<keyword evidence="2" id="KW-1003">Cell membrane</keyword>
<comment type="caution">
    <text evidence="7">The sequence shown here is derived from an EMBL/GenBank/DDBJ whole genome shotgun (WGS) entry which is preliminary data.</text>
</comment>
<keyword evidence="4 6" id="KW-1133">Transmembrane helix</keyword>
<feature type="transmembrane region" description="Helical" evidence="6">
    <location>
        <begin position="413"/>
        <end position="437"/>
    </location>
</feature>
<evidence type="ECO:0000256" key="6">
    <source>
        <dbReference type="SAM" id="Phobius"/>
    </source>
</evidence>